<keyword evidence="3" id="KW-1185">Reference proteome</keyword>
<dbReference type="Pfam" id="PF07238">
    <property type="entry name" value="PilZ"/>
    <property type="match status" value="1"/>
</dbReference>
<dbReference type="RefSeq" id="WP_184054662.1">
    <property type="nucleotide sequence ID" value="NZ_JACIJK010000002.1"/>
</dbReference>
<dbReference type="EMBL" id="JACIJK010000002">
    <property type="protein sequence ID" value="MBB5713860.1"/>
    <property type="molecule type" value="Genomic_DNA"/>
</dbReference>
<dbReference type="Proteomes" id="UP000546200">
    <property type="component" value="Unassembled WGS sequence"/>
</dbReference>
<evidence type="ECO:0000313" key="2">
    <source>
        <dbReference type="EMBL" id="MBB5713860.1"/>
    </source>
</evidence>
<gene>
    <name evidence="2" type="ORF">FHS94_000683</name>
</gene>
<dbReference type="Gene3D" id="2.40.10.220">
    <property type="entry name" value="predicted glycosyltransferase like domains"/>
    <property type="match status" value="1"/>
</dbReference>
<sequence>MGQTAIAMEDLRADPRVEVHQRARATRADGRLLTVLVVNISAGGLMARSEAPFASGDRLTLQLPAVGPVGATVRWALGGRIGCQFDGVIPAVRYRALLDAVGRF</sequence>
<name>A0A7W9BAZ6_9SPHN</name>
<protein>
    <recommendedName>
        <fullName evidence="1">PilZ domain-containing protein</fullName>
    </recommendedName>
</protein>
<evidence type="ECO:0000259" key="1">
    <source>
        <dbReference type="Pfam" id="PF07238"/>
    </source>
</evidence>
<feature type="domain" description="PilZ" evidence="1">
    <location>
        <begin position="11"/>
        <end position="89"/>
    </location>
</feature>
<dbReference type="AlphaFoldDB" id="A0A7W9BAZ6"/>
<dbReference type="GO" id="GO:0035438">
    <property type="term" value="F:cyclic-di-GMP binding"/>
    <property type="evidence" value="ECO:0007669"/>
    <property type="project" value="InterPro"/>
</dbReference>
<comment type="caution">
    <text evidence="2">The sequence shown here is derived from an EMBL/GenBank/DDBJ whole genome shotgun (WGS) entry which is preliminary data.</text>
</comment>
<dbReference type="SUPFAM" id="SSF141371">
    <property type="entry name" value="PilZ domain-like"/>
    <property type="match status" value="1"/>
</dbReference>
<proteinExistence type="predicted"/>
<reference evidence="2 3" key="1">
    <citation type="submission" date="2020-08" db="EMBL/GenBank/DDBJ databases">
        <title>Genomic Encyclopedia of Type Strains, Phase IV (KMG-IV): sequencing the most valuable type-strain genomes for metagenomic binning, comparative biology and taxonomic classification.</title>
        <authorList>
            <person name="Goeker M."/>
        </authorList>
    </citation>
    <scope>NUCLEOTIDE SEQUENCE [LARGE SCALE GENOMIC DNA]</scope>
    <source>
        <strain evidence="2 3">DSM 100044</strain>
    </source>
</reference>
<dbReference type="InterPro" id="IPR009875">
    <property type="entry name" value="PilZ_domain"/>
</dbReference>
<accession>A0A7W9BAZ6</accession>
<evidence type="ECO:0000313" key="3">
    <source>
        <dbReference type="Proteomes" id="UP000546200"/>
    </source>
</evidence>
<organism evidence="2 3">
    <name type="scientific">Sphingomonas aerophila</name>
    <dbReference type="NCBI Taxonomy" id="1344948"/>
    <lineage>
        <taxon>Bacteria</taxon>
        <taxon>Pseudomonadati</taxon>
        <taxon>Pseudomonadota</taxon>
        <taxon>Alphaproteobacteria</taxon>
        <taxon>Sphingomonadales</taxon>
        <taxon>Sphingomonadaceae</taxon>
        <taxon>Sphingomonas</taxon>
    </lineage>
</organism>